<dbReference type="AlphaFoldDB" id="A0AAV0MSH3"/>
<sequence length="399" mass="43844">MSFIHMLHQEGSWMGRKLVNADMDERRNGVVRKSNSMSQGGGARVSARSTSADQSQGKKGEELEVIKNQEVLGVKNTNDGIVTPISEQKSQKPRSQKSIDGTKTTSLTLNWGGPGNSEAAHLQPAPLMTEKHEDVNSSANAYDVLSPISGKISKHSSPKSVRKVFQHDGMHLDEDDKCSATSPYCLYSLAMSRTAASVRTIKSITVGTAPTFKSAERAQRRKEFYTKLEEKQKALEAEKNQAEARTKEEQQAAIKQMRKNMIFRANPVPNFYYEPPPPKVELKKLPLTRPVSPKLNRRKSCGDATVNTYQEQQQVNKHCVTQRHSLGNHAHKESTSGARARTRTSSSGQATNGSSHNNKANSHSGSEQHHVITTSTTTTTNATQHMAGEQPSANISVES</sequence>
<keyword evidence="10" id="KW-1185">Reference proteome</keyword>
<evidence type="ECO:0000256" key="7">
    <source>
        <dbReference type="SAM" id="MobiDB-lite"/>
    </source>
</evidence>
<feature type="domain" description="TPX2 C-terminal" evidence="8">
    <location>
        <begin position="211"/>
        <end position="280"/>
    </location>
</feature>
<protein>
    <recommendedName>
        <fullName evidence="8">TPX2 C-terminal domain-containing protein</fullName>
    </recommendedName>
</protein>
<feature type="compositionally biased region" description="Polar residues" evidence="7">
    <location>
        <begin position="96"/>
        <end position="109"/>
    </location>
</feature>
<feature type="region of interest" description="Disordered" evidence="7">
    <location>
        <begin position="79"/>
        <end position="115"/>
    </location>
</feature>
<keyword evidence="4" id="KW-0493">Microtubule</keyword>
<keyword evidence="5" id="KW-0206">Cytoskeleton</keyword>
<evidence type="ECO:0000256" key="5">
    <source>
        <dbReference type="ARBA" id="ARBA00023212"/>
    </source>
</evidence>
<name>A0AAV0MSH3_9ROSI</name>
<keyword evidence="3" id="KW-0963">Cytoplasm</keyword>
<comment type="similarity">
    <text evidence="2">Belongs to the TPX2 family.</text>
</comment>
<dbReference type="PANTHER" id="PTHR46372">
    <property type="entry name" value="PROTEIN WVD2-LIKE 3"/>
    <property type="match status" value="1"/>
</dbReference>
<evidence type="ECO:0000256" key="3">
    <source>
        <dbReference type="ARBA" id="ARBA00022490"/>
    </source>
</evidence>
<evidence type="ECO:0000256" key="1">
    <source>
        <dbReference type="ARBA" id="ARBA00004245"/>
    </source>
</evidence>
<proteinExistence type="inferred from homology"/>
<dbReference type="GO" id="GO:0000226">
    <property type="term" value="P:microtubule cytoskeleton organization"/>
    <property type="evidence" value="ECO:0007669"/>
    <property type="project" value="InterPro"/>
</dbReference>
<dbReference type="GO" id="GO:0005874">
    <property type="term" value="C:microtubule"/>
    <property type="evidence" value="ECO:0007669"/>
    <property type="project" value="UniProtKB-KW"/>
</dbReference>
<keyword evidence="6" id="KW-0175">Coiled coil</keyword>
<gene>
    <name evidence="9" type="ORF">LITE_LOCUS30009</name>
</gene>
<dbReference type="Proteomes" id="UP001154282">
    <property type="component" value="Unassembled WGS sequence"/>
</dbReference>
<evidence type="ECO:0000313" key="10">
    <source>
        <dbReference type="Proteomes" id="UP001154282"/>
    </source>
</evidence>
<dbReference type="GO" id="GO:0008017">
    <property type="term" value="F:microtubule binding"/>
    <property type="evidence" value="ECO:0007669"/>
    <property type="project" value="InterPro"/>
</dbReference>
<dbReference type="EMBL" id="CAMGYJ010000007">
    <property type="protein sequence ID" value="CAI0448998.1"/>
    <property type="molecule type" value="Genomic_DNA"/>
</dbReference>
<evidence type="ECO:0000256" key="2">
    <source>
        <dbReference type="ARBA" id="ARBA00005885"/>
    </source>
</evidence>
<feature type="compositionally biased region" description="Polar residues" evidence="7">
    <location>
        <begin position="79"/>
        <end position="88"/>
    </location>
</feature>
<feature type="region of interest" description="Disordered" evidence="7">
    <location>
        <begin position="30"/>
        <end position="61"/>
    </location>
</feature>
<evidence type="ECO:0000259" key="8">
    <source>
        <dbReference type="Pfam" id="PF06886"/>
    </source>
</evidence>
<reference evidence="9" key="1">
    <citation type="submission" date="2022-08" db="EMBL/GenBank/DDBJ databases">
        <authorList>
            <person name="Gutierrez-Valencia J."/>
        </authorList>
    </citation>
    <scope>NUCLEOTIDE SEQUENCE</scope>
</reference>
<accession>A0AAV0MSH3</accession>
<evidence type="ECO:0000256" key="6">
    <source>
        <dbReference type="SAM" id="Coils"/>
    </source>
</evidence>
<feature type="region of interest" description="Disordered" evidence="7">
    <location>
        <begin position="325"/>
        <end position="399"/>
    </location>
</feature>
<evidence type="ECO:0000256" key="4">
    <source>
        <dbReference type="ARBA" id="ARBA00022701"/>
    </source>
</evidence>
<evidence type="ECO:0000313" key="9">
    <source>
        <dbReference type="EMBL" id="CAI0448998.1"/>
    </source>
</evidence>
<feature type="coiled-coil region" evidence="6">
    <location>
        <begin position="221"/>
        <end position="260"/>
    </location>
</feature>
<comment type="subcellular location">
    <subcellularLocation>
        <location evidence="1">Cytoplasm</location>
        <location evidence="1">Cytoskeleton</location>
    </subcellularLocation>
</comment>
<comment type="caution">
    <text evidence="9">The sequence shown here is derived from an EMBL/GenBank/DDBJ whole genome shotgun (WGS) entry which is preliminary data.</text>
</comment>
<feature type="compositionally biased region" description="Low complexity" evidence="7">
    <location>
        <begin position="335"/>
        <end position="348"/>
    </location>
</feature>
<dbReference type="Pfam" id="PF06886">
    <property type="entry name" value="TPX2"/>
    <property type="match status" value="1"/>
</dbReference>
<dbReference type="InterPro" id="IPR044806">
    <property type="entry name" value="WVD2/WDL1-4"/>
</dbReference>
<feature type="compositionally biased region" description="Polar residues" evidence="7">
    <location>
        <begin position="349"/>
        <end position="365"/>
    </location>
</feature>
<dbReference type="InterPro" id="IPR027329">
    <property type="entry name" value="TPX2_C"/>
</dbReference>
<organism evidence="9 10">
    <name type="scientific">Linum tenue</name>
    <dbReference type="NCBI Taxonomy" id="586396"/>
    <lineage>
        <taxon>Eukaryota</taxon>
        <taxon>Viridiplantae</taxon>
        <taxon>Streptophyta</taxon>
        <taxon>Embryophyta</taxon>
        <taxon>Tracheophyta</taxon>
        <taxon>Spermatophyta</taxon>
        <taxon>Magnoliopsida</taxon>
        <taxon>eudicotyledons</taxon>
        <taxon>Gunneridae</taxon>
        <taxon>Pentapetalae</taxon>
        <taxon>rosids</taxon>
        <taxon>fabids</taxon>
        <taxon>Malpighiales</taxon>
        <taxon>Linaceae</taxon>
        <taxon>Linum</taxon>
    </lineage>
</organism>
<feature type="compositionally biased region" description="Low complexity" evidence="7">
    <location>
        <begin position="373"/>
        <end position="383"/>
    </location>
</feature>
<dbReference type="PANTHER" id="PTHR46372:SF6">
    <property type="entry name" value="PROTEIN WVD2-LIKE 1"/>
    <property type="match status" value="1"/>
</dbReference>